<evidence type="ECO:0000313" key="2">
    <source>
        <dbReference type="Proteomes" id="UP001239111"/>
    </source>
</evidence>
<proteinExistence type="predicted"/>
<accession>A0ACC2NCL7</accession>
<gene>
    <name evidence="1" type="ORF">QAD02_009042</name>
</gene>
<comment type="caution">
    <text evidence="1">The sequence shown here is derived from an EMBL/GenBank/DDBJ whole genome shotgun (WGS) entry which is preliminary data.</text>
</comment>
<dbReference type="EMBL" id="CM056744">
    <property type="protein sequence ID" value="KAJ8667380.1"/>
    <property type="molecule type" value="Genomic_DNA"/>
</dbReference>
<name>A0ACC2NCL7_9HYME</name>
<protein>
    <submittedName>
        <fullName evidence="1">Uncharacterized protein</fullName>
    </submittedName>
</protein>
<evidence type="ECO:0000313" key="1">
    <source>
        <dbReference type="EMBL" id="KAJ8667380.1"/>
    </source>
</evidence>
<dbReference type="Proteomes" id="UP001239111">
    <property type="component" value="Chromosome 4"/>
</dbReference>
<keyword evidence="2" id="KW-1185">Reference proteome</keyword>
<reference evidence="1" key="1">
    <citation type="submission" date="2023-04" db="EMBL/GenBank/DDBJ databases">
        <title>A chromosome-level genome assembly of the parasitoid wasp Eretmocerus hayati.</title>
        <authorList>
            <person name="Zhong Y."/>
            <person name="Liu S."/>
            <person name="Liu Y."/>
        </authorList>
    </citation>
    <scope>NUCLEOTIDE SEQUENCE</scope>
    <source>
        <strain evidence="1">ZJU_SS_LIU_2023</strain>
    </source>
</reference>
<sequence>MIPRKKASHFPEGPNPLDETQNDDLTVRQARFQGYSVTIRSNPHLATVQYYGSQVCSGAIIGRMIILTSASCIDGRRFGGFTVEVGKNLQNETSLYQVVAVSYHPDYNSVNARADVALLKLNDSIKISKASKIANLPDPMESLIYSAEAGNLGILTGWSDLSSSIFKWNSRALVIQSARITHRHHCKNIKGQNVSIDDHICLRILERGTCGAHAGGLFEVDNILEGFVSVDCDPHQKLISCTSIRHYLPWIRQEERKLLEDPNPPIIIHAPSTEVLEMNRKKQENFTTIDQANFMVSIINARSHRFVSSGIIVAPTYVLTSSKWVSKTRGHYKIRAGSSFWNGGGELYDVERIHAQEHITLDRNLNDIAIIEVDPRFEFSDSIGKVPILNPSLMSDAIYDTTATVYGWGSIGGPRHEPQHHQLQMLHLNLSFKEGCNQEFTKGGPATQDLICTESRIGNCISDKGGPLIVNKSLLGILSETPPDCANHWFSNIYTNVTVYEDWIHKIVTDPKSDEL</sequence>
<organism evidence="1 2">
    <name type="scientific">Eretmocerus hayati</name>
    <dbReference type="NCBI Taxonomy" id="131215"/>
    <lineage>
        <taxon>Eukaryota</taxon>
        <taxon>Metazoa</taxon>
        <taxon>Ecdysozoa</taxon>
        <taxon>Arthropoda</taxon>
        <taxon>Hexapoda</taxon>
        <taxon>Insecta</taxon>
        <taxon>Pterygota</taxon>
        <taxon>Neoptera</taxon>
        <taxon>Endopterygota</taxon>
        <taxon>Hymenoptera</taxon>
        <taxon>Apocrita</taxon>
        <taxon>Proctotrupomorpha</taxon>
        <taxon>Chalcidoidea</taxon>
        <taxon>Aphelinidae</taxon>
        <taxon>Aphelininae</taxon>
        <taxon>Eretmocerus</taxon>
    </lineage>
</organism>